<accession>W8BUD2</accession>
<name>W8BUD2_CERCA</name>
<organism evidence="2">
    <name type="scientific">Ceratitis capitata</name>
    <name type="common">Mediterranean fruit fly</name>
    <name type="synonym">Tephritis capitata</name>
    <dbReference type="NCBI Taxonomy" id="7213"/>
    <lineage>
        <taxon>Eukaryota</taxon>
        <taxon>Metazoa</taxon>
        <taxon>Ecdysozoa</taxon>
        <taxon>Arthropoda</taxon>
        <taxon>Hexapoda</taxon>
        <taxon>Insecta</taxon>
        <taxon>Pterygota</taxon>
        <taxon>Neoptera</taxon>
        <taxon>Endopterygota</taxon>
        <taxon>Diptera</taxon>
        <taxon>Brachycera</taxon>
        <taxon>Muscomorpha</taxon>
        <taxon>Tephritoidea</taxon>
        <taxon>Tephritidae</taxon>
        <taxon>Ceratitis</taxon>
        <taxon>Ceratitis</taxon>
    </lineage>
</organism>
<feature type="region of interest" description="Disordered" evidence="1">
    <location>
        <begin position="1"/>
        <end position="44"/>
    </location>
</feature>
<proteinExistence type="evidence at transcript level"/>
<reference evidence="2" key="2">
    <citation type="journal article" date="2014" name="BMC Genomics">
        <title>A genomic perspective to assessing quality of mass-reared SIT flies used in Mediterranean fruit fly (Ceratitis capitata) eradication in California.</title>
        <authorList>
            <person name="Calla B."/>
            <person name="Hall B."/>
            <person name="Hou S."/>
            <person name="Geib S.M."/>
        </authorList>
    </citation>
    <scope>NUCLEOTIDE SEQUENCE</scope>
</reference>
<dbReference type="EMBL" id="GAMC01006012">
    <property type="protein sequence ID" value="JAC00544.1"/>
    <property type="molecule type" value="mRNA"/>
</dbReference>
<gene>
    <name evidence="2" type="primary">TINC</name>
</gene>
<evidence type="ECO:0000313" key="2">
    <source>
        <dbReference type="EMBL" id="JAC00544.1"/>
    </source>
</evidence>
<sequence length="119" mass="13244">MQQQQQQHELQQQQYQQPQSISPPPPPPPAGMHTTLPNGVRYSNPHFLRRLPHVTKAAESPYGHLGLGAGHHTFSKLLQDPLQNSLVNTAIPEDRDSANYSMTSENDCGNLYATAQSYN</sequence>
<dbReference type="OrthoDB" id="10033661at2759"/>
<dbReference type="AlphaFoldDB" id="W8BUD2"/>
<reference evidence="2" key="1">
    <citation type="submission" date="2013-07" db="EMBL/GenBank/DDBJ databases">
        <authorList>
            <person name="Geib S."/>
        </authorList>
    </citation>
    <scope>NUCLEOTIDE SEQUENCE</scope>
</reference>
<evidence type="ECO:0000256" key="1">
    <source>
        <dbReference type="SAM" id="MobiDB-lite"/>
    </source>
</evidence>
<protein>
    <submittedName>
        <fullName evidence="2">Protein tincar</fullName>
    </submittedName>
</protein>
<feature type="compositionally biased region" description="Pro residues" evidence="1">
    <location>
        <begin position="21"/>
        <end position="30"/>
    </location>
</feature>
<feature type="compositionally biased region" description="Low complexity" evidence="1">
    <location>
        <begin position="1"/>
        <end position="20"/>
    </location>
</feature>